<feature type="domain" description="Non-haem dioxygenase N-terminal" evidence="4">
    <location>
        <begin position="56"/>
        <end position="90"/>
    </location>
</feature>
<gene>
    <name evidence="5" type="ORF">C2845_PM02G25690</name>
</gene>
<dbReference type="Gene3D" id="2.60.120.330">
    <property type="entry name" value="B-lactam Antibiotic, Isopenicillin N Synthase, Chain"/>
    <property type="match status" value="1"/>
</dbReference>
<protein>
    <submittedName>
        <fullName evidence="5">S-norcoclaurine synthase 1-like</fullName>
    </submittedName>
</protein>
<dbReference type="Proteomes" id="UP000275267">
    <property type="component" value="Unassembled WGS sequence"/>
</dbReference>
<proteinExistence type="predicted"/>
<evidence type="ECO:0000313" key="5">
    <source>
        <dbReference type="EMBL" id="RLN16410.1"/>
    </source>
</evidence>
<organism evidence="5 6">
    <name type="scientific">Panicum miliaceum</name>
    <name type="common">Proso millet</name>
    <name type="synonym">Broomcorn millet</name>
    <dbReference type="NCBI Taxonomy" id="4540"/>
    <lineage>
        <taxon>Eukaryota</taxon>
        <taxon>Viridiplantae</taxon>
        <taxon>Streptophyta</taxon>
        <taxon>Embryophyta</taxon>
        <taxon>Tracheophyta</taxon>
        <taxon>Spermatophyta</taxon>
        <taxon>Magnoliopsida</taxon>
        <taxon>Liliopsida</taxon>
        <taxon>Poales</taxon>
        <taxon>Poaceae</taxon>
        <taxon>PACMAD clade</taxon>
        <taxon>Panicoideae</taxon>
        <taxon>Panicodae</taxon>
        <taxon>Paniceae</taxon>
        <taxon>Panicinae</taxon>
        <taxon>Panicum</taxon>
        <taxon>Panicum sect. Panicum</taxon>
    </lineage>
</organism>
<keyword evidence="3" id="KW-0408">Iron</keyword>
<keyword evidence="1" id="KW-0479">Metal-binding</keyword>
<evidence type="ECO:0000313" key="6">
    <source>
        <dbReference type="Proteomes" id="UP000275267"/>
    </source>
</evidence>
<evidence type="ECO:0000256" key="2">
    <source>
        <dbReference type="ARBA" id="ARBA00023002"/>
    </source>
</evidence>
<dbReference type="OrthoDB" id="288590at2759"/>
<reference evidence="6" key="1">
    <citation type="journal article" date="2019" name="Nat. Commun.">
        <title>The genome of broomcorn millet.</title>
        <authorList>
            <person name="Zou C."/>
            <person name="Miki D."/>
            <person name="Li D."/>
            <person name="Tang Q."/>
            <person name="Xiao L."/>
            <person name="Rajput S."/>
            <person name="Deng P."/>
            <person name="Jia W."/>
            <person name="Huang R."/>
            <person name="Zhang M."/>
            <person name="Sun Y."/>
            <person name="Hu J."/>
            <person name="Fu X."/>
            <person name="Schnable P.S."/>
            <person name="Li F."/>
            <person name="Zhang H."/>
            <person name="Feng B."/>
            <person name="Zhu X."/>
            <person name="Liu R."/>
            <person name="Schnable J.C."/>
            <person name="Zhu J.-K."/>
            <person name="Zhang H."/>
        </authorList>
    </citation>
    <scope>NUCLEOTIDE SEQUENCE [LARGE SCALE GENOMIC DNA]</scope>
</reference>
<keyword evidence="2" id="KW-0560">Oxidoreductase</keyword>
<dbReference type="AlphaFoldDB" id="A0A3L6S601"/>
<evidence type="ECO:0000259" key="4">
    <source>
        <dbReference type="Pfam" id="PF14226"/>
    </source>
</evidence>
<evidence type="ECO:0000256" key="1">
    <source>
        <dbReference type="ARBA" id="ARBA00022723"/>
    </source>
</evidence>
<dbReference type="InterPro" id="IPR026992">
    <property type="entry name" value="DIOX_N"/>
</dbReference>
<dbReference type="SUPFAM" id="SSF51197">
    <property type="entry name" value="Clavaminate synthase-like"/>
    <property type="match status" value="1"/>
</dbReference>
<sequence>MAEARAAGSLPVANVQVLAEACNGGVDDQQQVPERYLSKDPSSEEVVAGDDGARAIPVIDLRKLQDPQSSEEECAKLASACLNWGFFQVAARRQEGMRTASRQPEGYGQAFVVSDDQKLDWADMLYLQVHPTESRDLRFWPTRPASFR</sequence>
<dbReference type="PANTHER" id="PTHR47991">
    <property type="entry name" value="OXOGLUTARATE/IRON-DEPENDENT DIOXYGENASE"/>
    <property type="match status" value="1"/>
</dbReference>
<dbReference type="EMBL" id="PQIB02000005">
    <property type="protein sequence ID" value="RLN16410.1"/>
    <property type="molecule type" value="Genomic_DNA"/>
</dbReference>
<dbReference type="STRING" id="4540.A0A3L6S601"/>
<accession>A0A3L6S601</accession>
<dbReference type="GO" id="GO:0046872">
    <property type="term" value="F:metal ion binding"/>
    <property type="evidence" value="ECO:0007669"/>
    <property type="project" value="UniProtKB-KW"/>
</dbReference>
<dbReference type="Pfam" id="PF14226">
    <property type="entry name" value="DIOX_N"/>
    <property type="match status" value="1"/>
</dbReference>
<evidence type="ECO:0000256" key="3">
    <source>
        <dbReference type="ARBA" id="ARBA00023004"/>
    </source>
</evidence>
<keyword evidence="6" id="KW-1185">Reference proteome</keyword>
<dbReference type="InterPro" id="IPR027443">
    <property type="entry name" value="IPNS-like_sf"/>
</dbReference>
<dbReference type="InterPro" id="IPR050295">
    <property type="entry name" value="Plant_2OG-oxidoreductases"/>
</dbReference>
<name>A0A3L6S601_PANMI</name>
<comment type="caution">
    <text evidence="5">The sequence shown here is derived from an EMBL/GenBank/DDBJ whole genome shotgun (WGS) entry which is preliminary data.</text>
</comment>
<dbReference type="GO" id="GO:0016491">
    <property type="term" value="F:oxidoreductase activity"/>
    <property type="evidence" value="ECO:0007669"/>
    <property type="project" value="UniProtKB-KW"/>
</dbReference>